<protein>
    <submittedName>
        <fullName evidence="2">Uncharacterized protein</fullName>
    </submittedName>
</protein>
<feature type="non-terminal residue" evidence="2">
    <location>
        <position position="115"/>
    </location>
</feature>
<dbReference type="EMBL" id="KZ999751">
    <property type="protein sequence ID" value="RKO84770.1"/>
    <property type="molecule type" value="Genomic_DNA"/>
</dbReference>
<feature type="compositionally biased region" description="Low complexity" evidence="1">
    <location>
        <begin position="10"/>
        <end position="34"/>
    </location>
</feature>
<dbReference type="OrthoDB" id="687730at2759"/>
<evidence type="ECO:0000256" key="1">
    <source>
        <dbReference type="SAM" id="MobiDB-lite"/>
    </source>
</evidence>
<reference evidence="3" key="1">
    <citation type="journal article" date="2018" name="Nat. Microbiol.">
        <title>Leveraging single-cell genomics to expand the fungal tree of life.</title>
        <authorList>
            <person name="Ahrendt S.R."/>
            <person name="Quandt C.A."/>
            <person name="Ciobanu D."/>
            <person name="Clum A."/>
            <person name="Salamov A."/>
            <person name="Andreopoulos B."/>
            <person name="Cheng J.F."/>
            <person name="Woyke T."/>
            <person name="Pelin A."/>
            <person name="Henrissat B."/>
            <person name="Reynolds N.K."/>
            <person name="Benny G.L."/>
            <person name="Smith M.E."/>
            <person name="James T.Y."/>
            <person name="Grigoriev I.V."/>
        </authorList>
    </citation>
    <scope>NUCLEOTIDE SEQUENCE [LARGE SCALE GENOMIC DNA]</scope>
</reference>
<proteinExistence type="predicted"/>
<dbReference type="AlphaFoldDB" id="A0A4P9W2E0"/>
<organism evidence="2 3">
    <name type="scientific">Blyttiomyces helicus</name>
    <dbReference type="NCBI Taxonomy" id="388810"/>
    <lineage>
        <taxon>Eukaryota</taxon>
        <taxon>Fungi</taxon>
        <taxon>Fungi incertae sedis</taxon>
        <taxon>Chytridiomycota</taxon>
        <taxon>Chytridiomycota incertae sedis</taxon>
        <taxon>Chytridiomycetes</taxon>
        <taxon>Chytridiomycetes incertae sedis</taxon>
        <taxon>Blyttiomyces</taxon>
    </lineage>
</organism>
<name>A0A4P9W2E0_9FUNG</name>
<dbReference type="Proteomes" id="UP000269721">
    <property type="component" value="Unassembled WGS sequence"/>
</dbReference>
<feature type="region of interest" description="Disordered" evidence="1">
    <location>
        <begin position="1"/>
        <end position="34"/>
    </location>
</feature>
<gene>
    <name evidence="2" type="ORF">BDK51DRAFT_26714</name>
</gene>
<evidence type="ECO:0000313" key="3">
    <source>
        <dbReference type="Proteomes" id="UP000269721"/>
    </source>
</evidence>
<keyword evidence="3" id="KW-1185">Reference proteome</keyword>
<accession>A0A4P9W2E0</accession>
<evidence type="ECO:0000313" key="2">
    <source>
        <dbReference type="EMBL" id="RKO84770.1"/>
    </source>
</evidence>
<sequence length="115" mass="12103">MPPASPPSAPTDSTPAATPTPPTAAATTTTPAADGPLRIQLIPHSDVPGRPPLGEIIERRFDEGLIVRIGRQVLRDGQPAPKPGAKVKPIADSDVWYTSKVVSRNHAEMWAKGGQ</sequence>